<proteinExistence type="inferred from homology"/>
<dbReference type="GO" id="GO:0005737">
    <property type="term" value="C:cytoplasm"/>
    <property type="evidence" value="ECO:0007669"/>
    <property type="project" value="TreeGrafter"/>
</dbReference>
<dbReference type="InterPro" id="IPR002347">
    <property type="entry name" value="SDR_fam"/>
</dbReference>
<dbReference type="SUPFAM" id="SSF51735">
    <property type="entry name" value="NAD(P)-binding Rossmann-fold domains"/>
    <property type="match status" value="1"/>
</dbReference>
<comment type="caution">
    <text evidence="2">The sequence shown here is derived from an EMBL/GenBank/DDBJ whole genome shotgun (WGS) entry which is preliminary data.</text>
</comment>
<dbReference type="PRINTS" id="PR00081">
    <property type="entry name" value="GDHRDH"/>
</dbReference>
<dbReference type="CDD" id="cd05233">
    <property type="entry name" value="SDR_c"/>
    <property type="match status" value="1"/>
</dbReference>
<gene>
    <name evidence="2" type="ORF">FN846DRAFT_774036</name>
</gene>
<dbReference type="Gene3D" id="3.40.50.720">
    <property type="entry name" value="NAD(P)-binding Rossmann-like Domain"/>
    <property type="match status" value="1"/>
</dbReference>
<evidence type="ECO:0000313" key="3">
    <source>
        <dbReference type="Proteomes" id="UP000326924"/>
    </source>
</evidence>
<dbReference type="OrthoDB" id="191139at2759"/>
<dbReference type="InParanoid" id="A0A5J5F4J7"/>
<accession>A0A5J5F4J7</accession>
<dbReference type="PANTHER" id="PTHR43544:SF2">
    <property type="entry name" value="OXIDOREDUCTASE"/>
    <property type="match status" value="1"/>
</dbReference>
<reference evidence="2 3" key="1">
    <citation type="submission" date="2019-09" db="EMBL/GenBank/DDBJ databases">
        <title>Draft genome of the ectomycorrhizal ascomycete Sphaerosporella brunnea.</title>
        <authorList>
            <consortium name="DOE Joint Genome Institute"/>
            <person name="Benucci G.M."/>
            <person name="Marozzi G."/>
            <person name="Antonielli L."/>
            <person name="Sanchez S."/>
            <person name="Marco P."/>
            <person name="Wang X."/>
            <person name="Falini L.B."/>
            <person name="Barry K."/>
            <person name="Haridas S."/>
            <person name="Lipzen A."/>
            <person name="Labutti K."/>
            <person name="Grigoriev I.V."/>
            <person name="Murat C."/>
            <person name="Martin F."/>
            <person name="Albertini E."/>
            <person name="Donnini D."/>
            <person name="Bonito G."/>
        </authorList>
    </citation>
    <scope>NUCLEOTIDE SEQUENCE [LARGE SCALE GENOMIC DNA]</scope>
    <source>
        <strain evidence="2 3">Sb_GMNB300</strain>
    </source>
</reference>
<comment type="similarity">
    <text evidence="1">Belongs to the short-chain dehydrogenases/reductases (SDR) family.</text>
</comment>
<dbReference type="GO" id="GO:0016491">
    <property type="term" value="F:oxidoreductase activity"/>
    <property type="evidence" value="ECO:0007669"/>
    <property type="project" value="TreeGrafter"/>
</dbReference>
<organism evidence="2 3">
    <name type="scientific">Sphaerosporella brunnea</name>
    <dbReference type="NCBI Taxonomy" id="1250544"/>
    <lineage>
        <taxon>Eukaryota</taxon>
        <taxon>Fungi</taxon>
        <taxon>Dikarya</taxon>
        <taxon>Ascomycota</taxon>
        <taxon>Pezizomycotina</taxon>
        <taxon>Pezizomycetes</taxon>
        <taxon>Pezizales</taxon>
        <taxon>Pyronemataceae</taxon>
        <taxon>Sphaerosporella</taxon>
    </lineage>
</organism>
<name>A0A5J5F4J7_9PEZI</name>
<keyword evidence="3" id="KW-1185">Reference proteome</keyword>
<dbReference type="InterPro" id="IPR051468">
    <property type="entry name" value="Fungal_SecMetab_SDRs"/>
</dbReference>
<evidence type="ECO:0000313" key="2">
    <source>
        <dbReference type="EMBL" id="KAA8911457.1"/>
    </source>
</evidence>
<protein>
    <submittedName>
        <fullName evidence="2">Dehydrogenase</fullName>
    </submittedName>
</protein>
<dbReference type="Pfam" id="PF00106">
    <property type="entry name" value="adh_short"/>
    <property type="match status" value="2"/>
</dbReference>
<dbReference type="AlphaFoldDB" id="A0A5J5F4J7"/>
<dbReference type="InterPro" id="IPR036291">
    <property type="entry name" value="NAD(P)-bd_dom_sf"/>
</dbReference>
<dbReference type="Proteomes" id="UP000326924">
    <property type="component" value="Unassembled WGS sequence"/>
</dbReference>
<dbReference type="PANTHER" id="PTHR43544">
    <property type="entry name" value="SHORT-CHAIN DEHYDROGENASE/REDUCTASE"/>
    <property type="match status" value="1"/>
</dbReference>
<dbReference type="EMBL" id="VXIS01000035">
    <property type="protein sequence ID" value="KAA8911457.1"/>
    <property type="molecule type" value="Genomic_DNA"/>
</dbReference>
<evidence type="ECO:0000256" key="1">
    <source>
        <dbReference type="ARBA" id="ARBA00006484"/>
    </source>
</evidence>
<sequence>MHLNSLAACQEFEETQDAAAIAAQLRKDRDLGRNDRGGIPSLLFYCIPASRVDDIARALCGEAKLPISVARMRYHNIVGEIKTHLADMNSEPVSTIPAHMIPSEPDFKAALKVFQYLQLLEVTGVTSETPLRELVSAVQAQLDGGPEMRRTEREMQTLRIKPGKKQRQKKCYICRYVLTCAHPLYPSLCMPCGDFNVAESALSLPENLSLPMKTAVVTGGRINLGFHTALRLLRCGAKVVVSTRYPFDAETRYLQEPDSEAWKARLRVVGADFRSANDVFALVGAIKNCLQDWGTEKLDILVNNAAQTLTDPMEKESHAIRREQSLEEAPSNGNLLVNSNYTPRVRAGQYKAIGAGTAQKHIQNGNATEKLVHDGALSEITAVVESKKSSWTQKVQEIPYEDVISAYSVNSFVPLILLRELLPLMSRSRNDSTMPAGYIINVSSREALPEHKPGHSAKAGYHVHTNMSKAALNMLTETESADAWRKYRVAVNSVDPGYMSADPMWAKNNGLEDDICPIGWEDGAGRVLWVVAKGESGCNMWGRFLKHFDSVEAGRFRPAS</sequence>